<dbReference type="PANTHER" id="PTHR10644">
    <property type="entry name" value="DNA REPAIR/RNA PROCESSING CPSF FAMILY"/>
    <property type="match status" value="1"/>
</dbReference>
<feature type="domain" description="RSE1/DDB1/CPSF1 first beta-propeller" evidence="1">
    <location>
        <begin position="60"/>
        <end position="458"/>
    </location>
</feature>
<organism evidence="2 3">
    <name type="scientific">Humicola insolens</name>
    <name type="common">Soft-rot fungus</name>
    <dbReference type="NCBI Taxonomy" id="85995"/>
    <lineage>
        <taxon>Eukaryota</taxon>
        <taxon>Fungi</taxon>
        <taxon>Dikarya</taxon>
        <taxon>Ascomycota</taxon>
        <taxon>Pezizomycotina</taxon>
        <taxon>Sordariomycetes</taxon>
        <taxon>Sordariomycetidae</taxon>
        <taxon>Sordariales</taxon>
        <taxon>Chaetomiaceae</taxon>
        <taxon>Mycothermus</taxon>
    </lineage>
</organism>
<sequence length="1367" mass="150018">MAFQTNVFRDGAWVTETVDLRSVLKGQNNDQKEFTKRDPPEPPCCGILTRTVVESNRAHQILPVRLRSPDHNDLAFIGELILDQDHFIQICELRNGRLRNVVRKNDFGSRIRNACVVGSAVIPELNDDVLAGSSSDSRIKMEDAPEGLLSFSQTGRSLGVTPLPPQMLMVALESGEIAFLFLKPGVDGRLAWVIASRTSAPDHLRLGFHLAVDPSSRYAVLAGPMDCFCVYELASYADMNDRYLSGERVRTVRSVRLLNVPGVIHKITFLYPRPGDDHHIILLIVLVKGGKSKTVIYEWELGDNLATVFSMERRSHRMPDEFRLPLLIIPLRVQSAFVAITEDKMAVCTECLHGPPKFQAVPPQPAPQTDRRRGRHRHSLWTAWARPFRLPSYGKSHDCIYLAREDGVVTFLEADEDSNLSRSTFLQPFPCNISTAFACAFDHSTDVLFLASESGPGGYWRPTEFLGVISIATTAVDFAITGGSPGRQQDPRPDESTALWQRLRHQNPGRIFVGGPGDGTNGAVTEYRYGLRANIGLDVDYGPGMKKAWLLEVHKPGFNGYLLLISLPDTTTALMVSYDFSSADVVASDRISFDLASTTLALVRSSGVIIQITSRMIVVATEDRSASYPFQDLEGLSDATILDACAVHDCVAVSAHTGPQFRIHVFKVDRSQLLLTLAFAIDIDGEVTCLALGPDYTLLAGLRQGPRTLLGLGSLHQPPSELKLVPLTDGRSASTIEGIESVVMVGDAILVGTRSGDLFVVTEGKDGVSISHEKLGTTAVDLRYNHRTGAGNPTILATCGNALVSIRLDPWGQPAGGTTKVGAIHRVWLVDASHSEDASPPVHFAAVVDVAAEDGTTSVLMISGSRLLLAELDEEPGLVPRTSSVNSTVNRLMYCQYLQCLVVGMSGSAGTALGFVRPDTGKDVGQPVDKTKKPQPNITGLGHQDDRILCLAEWNCRKDGKLWNFILVTTQSGRVIVVSVEKVPTAAPGATGSGDWAYRYWTQFRRSSQILHAPIYSALGYDEGIVYCSNADITWEALELADKRLKQLKMFTLDSPAVALRLTRPAVVVTPDPYDGSIHTTSTNATKLLALTSRDSLVALDHIDPADPESPNVELRHVDPWKRNGVDFLEVKVPNPRGDSGDGGDGGGDSIVLVADREGSVLGCWVPWQAPERECEVVFEAELPCAVRRFGTGRTRSVWERWRRDGGRDGDGQPRYGRIQATKDDAEILGVSLDGSMREFTLLRPEAWRLLRFLQNLALADKGVCPFRGVTGRDEGRAVEIEEDPEPRMDRCLEMHIDGDILKRCLDGRVLERLLAKEAHRERLVELLGALDGGRYTAGMKVVEGDDYGEYFRLAYDVLEYYLSPAF</sequence>
<dbReference type="SUPFAM" id="SSF101908">
    <property type="entry name" value="Putative isomerase YbhE"/>
    <property type="match status" value="1"/>
</dbReference>
<dbReference type="InterPro" id="IPR050358">
    <property type="entry name" value="RSE1/DDB1/CFT1"/>
</dbReference>
<dbReference type="EMBL" id="JAZGSY010000220">
    <property type="protein sequence ID" value="KAL1838353.1"/>
    <property type="molecule type" value="Genomic_DNA"/>
</dbReference>
<dbReference type="Pfam" id="PF10433">
    <property type="entry name" value="Beta-prop_RSE1_1st"/>
    <property type="match status" value="1"/>
</dbReference>
<dbReference type="InterPro" id="IPR015943">
    <property type="entry name" value="WD40/YVTN_repeat-like_dom_sf"/>
</dbReference>
<name>A0ABR3VB20_HUMIN</name>
<reference evidence="2 3" key="1">
    <citation type="journal article" date="2024" name="Commun. Biol.">
        <title>Comparative genomic analysis of thermophilic fungi reveals convergent evolutionary adaptations and gene losses.</title>
        <authorList>
            <person name="Steindorff A.S."/>
            <person name="Aguilar-Pontes M.V."/>
            <person name="Robinson A.J."/>
            <person name="Andreopoulos B."/>
            <person name="LaButti K."/>
            <person name="Kuo A."/>
            <person name="Mondo S."/>
            <person name="Riley R."/>
            <person name="Otillar R."/>
            <person name="Haridas S."/>
            <person name="Lipzen A."/>
            <person name="Grimwood J."/>
            <person name="Schmutz J."/>
            <person name="Clum A."/>
            <person name="Reid I.D."/>
            <person name="Moisan M.C."/>
            <person name="Butler G."/>
            <person name="Nguyen T.T.M."/>
            <person name="Dewar K."/>
            <person name="Conant G."/>
            <person name="Drula E."/>
            <person name="Henrissat B."/>
            <person name="Hansel C."/>
            <person name="Singer S."/>
            <person name="Hutchinson M.I."/>
            <person name="de Vries R.P."/>
            <person name="Natvig D.O."/>
            <person name="Powell A.J."/>
            <person name="Tsang A."/>
            <person name="Grigoriev I.V."/>
        </authorList>
    </citation>
    <scope>NUCLEOTIDE SEQUENCE [LARGE SCALE GENOMIC DNA]</scope>
    <source>
        <strain evidence="2 3">CBS 620.91</strain>
    </source>
</reference>
<dbReference type="Gene3D" id="2.130.10.10">
    <property type="entry name" value="YVTN repeat-like/Quinoprotein amine dehydrogenase"/>
    <property type="match status" value="2"/>
</dbReference>
<protein>
    <recommendedName>
        <fullName evidence="1">RSE1/DDB1/CPSF1 first beta-propeller domain-containing protein</fullName>
    </recommendedName>
</protein>
<dbReference type="InterPro" id="IPR018846">
    <property type="entry name" value="Beta-prop_RSE1/DDB1/CPSF1_1st"/>
</dbReference>
<evidence type="ECO:0000259" key="1">
    <source>
        <dbReference type="Pfam" id="PF10433"/>
    </source>
</evidence>
<evidence type="ECO:0000313" key="3">
    <source>
        <dbReference type="Proteomes" id="UP001583172"/>
    </source>
</evidence>
<dbReference type="Proteomes" id="UP001583172">
    <property type="component" value="Unassembled WGS sequence"/>
</dbReference>
<accession>A0ABR3VB20</accession>
<comment type="caution">
    <text evidence="2">The sequence shown here is derived from an EMBL/GenBank/DDBJ whole genome shotgun (WGS) entry which is preliminary data.</text>
</comment>
<keyword evidence="3" id="KW-1185">Reference proteome</keyword>
<gene>
    <name evidence="2" type="ORF">VTJ49DRAFT_2784</name>
</gene>
<evidence type="ECO:0000313" key="2">
    <source>
        <dbReference type="EMBL" id="KAL1838353.1"/>
    </source>
</evidence>
<proteinExistence type="predicted"/>